<comment type="caution">
    <text evidence="1">The sequence shown here is derived from an EMBL/GenBank/DDBJ whole genome shotgun (WGS) entry which is preliminary data.</text>
</comment>
<dbReference type="EMBL" id="JAOQJE010000005">
    <property type="protein sequence ID" value="MCU6788814.1"/>
    <property type="molecule type" value="Genomic_DNA"/>
</dbReference>
<proteinExistence type="predicted"/>
<evidence type="ECO:0000313" key="2">
    <source>
        <dbReference type="Proteomes" id="UP001652397"/>
    </source>
</evidence>
<keyword evidence="2" id="KW-1185">Reference proteome</keyword>
<evidence type="ECO:0000313" key="1">
    <source>
        <dbReference type="EMBL" id="MCU6788814.1"/>
    </source>
</evidence>
<accession>A0ABT2U4S4</accession>
<name>A0ABT2U4S4_9FIRM</name>
<reference evidence="1 2" key="1">
    <citation type="journal article" date="2021" name="ISME Commun">
        <title>Automated analysis of genomic sequences facilitates high-throughput and comprehensive description of bacteria.</title>
        <authorList>
            <person name="Hitch T.C.A."/>
        </authorList>
    </citation>
    <scope>NUCLEOTIDE SEQUENCE [LARGE SCALE GENOMIC DNA]</scope>
    <source>
        <strain evidence="1 2">Sanger_34</strain>
    </source>
</reference>
<dbReference type="PROSITE" id="PS51257">
    <property type="entry name" value="PROKAR_LIPOPROTEIN"/>
    <property type="match status" value="1"/>
</dbReference>
<dbReference type="Proteomes" id="UP001652397">
    <property type="component" value="Unassembled WGS sequence"/>
</dbReference>
<protein>
    <submittedName>
        <fullName evidence="1">Uncharacterized protein</fullName>
    </submittedName>
</protein>
<gene>
    <name evidence="1" type="ORF">OCV66_06875</name>
</gene>
<organism evidence="1 2">
    <name type="scientific">Agathobaculum ammoniilyticum</name>
    <dbReference type="NCBI Taxonomy" id="2981778"/>
    <lineage>
        <taxon>Bacteria</taxon>
        <taxon>Bacillati</taxon>
        <taxon>Bacillota</taxon>
        <taxon>Clostridia</taxon>
        <taxon>Eubacteriales</taxon>
        <taxon>Butyricicoccaceae</taxon>
        <taxon>Agathobaculum</taxon>
    </lineage>
</organism>
<dbReference type="RefSeq" id="WP_147573988.1">
    <property type="nucleotide sequence ID" value="NZ_JAOQJE010000005.1"/>
</dbReference>
<sequence>MGKRKGLIIGAIAVLLLAVACKVADAYLSYPIQPDMANLTEHISKFYNRGRKTEVSPYIALYDSVNIGDKTYCLMEIGEDLDFGSVALEKSVFGRYRIARMSYGGGHFRDGIIESGGKKYFLFAGRDITARICKATALIGGERYELYTPEQKDHFLLYTEISDQAQEKHVDRSEITFYDKNNRDITDQYNLSGGGI</sequence>